<dbReference type="SUPFAM" id="SSF53850">
    <property type="entry name" value="Periplasmic binding protein-like II"/>
    <property type="match status" value="1"/>
</dbReference>
<feature type="transmembrane region" description="Helical" evidence="3">
    <location>
        <begin position="100"/>
        <end position="122"/>
    </location>
</feature>
<reference evidence="5 6" key="1">
    <citation type="submission" date="2019-05" db="EMBL/GenBank/DDBJ databases">
        <authorList>
            <person name="Chen C."/>
        </authorList>
    </citation>
    <scope>NUCLEOTIDE SEQUENCE [LARGE SCALE GENOMIC DNA]</scope>
    <source>
        <strain evidence="5 6">HB172198</strain>
    </source>
</reference>
<gene>
    <name evidence="5" type="ORF">E6C60_3019</name>
</gene>
<keyword evidence="3" id="KW-0812">Transmembrane</keyword>
<dbReference type="RefSeq" id="WP_138226561.1">
    <property type="nucleotide sequence ID" value="NZ_CP040396.1"/>
</dbReference>
<dbReference type="KEGG" id="palo:E6C60_3019"/>
<evidence type="ECO:0000259" key="4">
    <source>
        <dbReference type="PROSITE" id="PS50076"/>
    </source>
</evidence>
<evidence type="ECO:0000313" key="5">
    <source>
        <dbReference type="EMBL" id="QCT03730.1"/>
    </source>
</evidence>
<keyword evidence="3" id="KW-1133">Transmembrane helix</keyword>
<dbReference type="Gene3D" id="3.40.190.10">
    <property type="entry name" value="Periplasmic binding protein-like II"/>
    <property type="match status" value="1"/>
</dbReference>
<keyword evidence="1" id="KW-0235">DNA replication</keyword>
<dbReference type="SUPFAM" id="SSF46565">
    <property type="entry name" value="Chaperone J-domain"/>
    <property type="match status" value="1"/>
</dbReference>
<name>A0A4P8XPL9_9BACL</name>
<evidence type="ECO:0000256" key="2">
    <source>
        <dbReference type="ARBA" id="ARBA00023016"/>
    </source>
</evidence>
<keyword evidence="3" id="KW-0472">Membrane</keyword>
<evidence type="ECO:0000313" key="6">
    <source>
        <dbReference type="Proteomes" id="UP000300879"/>
    </source>
</evidence>
<dbReference type="EMBL" id="CP040396">
    <property type="protein sequence ID" value="QCT03730.1"/>
    <property type="molecule type" value="Genomic_DNA"/>
</dbReference>
<dbReference type="InterPro" id="IPR036869">
    <property type="entry name" value="J_dom_sf"/>
</dbReference>
<accession>A0A4P8XPL9</accession>
<evidence type="ECO:0000256" key="3">
    <source>
        <dbReference type="SAM" id="Phobius"/>
    </source>
</evidence>
<keyword evidence="2 5" id="KW-0346">Stress response</keyword>
<dbReference type="OrthoDB" id="1738492at2"/>
<evidence type="ECO:0000256" key="1">
    <source>
        <dbReference type="ARBA" id="ARBA00022705"/>
    </source>
</evidence>
<sequence length="305" mass="34823">MDQMKEAYEKLGLPETASREEVEERYTLLMRQARSEQRRSPEKAEAVEARFSEATRAYRYITEEDDRKSLEEISRQKYGKFRGLAGPAEKTEHFFRYYRYHVLGALALLGLAIYIVISIVNYRAEQERLAQLPPVDLSIMLLGTYMMPDGGTETEPLEQAILEQFPEWKRVEVNMTYVPPLNSSNPSDAALLQKALLMISSERPDLYIVDQNSYEWVGNQGIFQPLDEKINQDWKDIADPGLHIKGQLDEDPAERVYAVNITDSSLVEGLPVAKNEMYAGISPVAENEQKAFAFIQAYLEAVPSQ</sequence>
<dbReference type="InterPro" id="IPR001623">
    <property type="entry name" value="DnaJ_domain"/>
</dbReference>
<dbReference type="AlphaFoldDB" id="A0A4P8XPL9"/>
<dbReference type="PROSITE" id="PS50076">
    <property type="entry name" value="DNAJ_2"/>
    <property type="match status" value="1"/>
</dbReference>
<keyword evidence="6" id="KW-1185">Reference proteome</keyword>
<organism evidence="5 6">
    <name type="scientific">Paenibacillus algicola</name>
    <dbReference type="NCBI Taxonomy" id="2565926"/>
    <lineage>
        <taxon>Bacteria</taxon>
        <taxon>Bacillati</taxon>
        <taxon>Bacillota</taxon>
        <taxon>Bacilli</taxon>
        <taxon>Bacillales</taxon>
        <taxon>Paenibacillaceae</taxon>
        <taxon>Paenibacillus</taxon>
    </lineage>
</organism>
<protein>
    <submittedName>
        <fullName evidence="5">Heat shock protein DnaJ domain protein</fullName>
    </submittedName>
</protein>
<proteinExistence type="predicted"/>
<dbReference type="Gene3D" id="1.10.287.110">
    <property type="entry name" value="DnaJ domain"/>
    <property type="match status" value="1"/>
</dbReference>
<dbReference type="GO" id="GO:0006260">
    <property type="term" value="P:DNA replication"/>
    <property type="evidence" value="ECO:0007669"/>
    <property type="project" value="UniProtKB-KW"/>
</dbReference>
<dbReference type="Proteomes" id="UP000300879">
    <property type="component" value="Chromosome"/>
</dbReference>
<feature type="domain" description="J" evidence="4">
    <location>
        <begin position="6"/>
        <end position="82"/>
    </location>
</feature>